<proteinExistence type="predicted"/>
<keyword evidence="3" id="KW-0804">Transcription</keyword>
<keyword evidence="6" id="KW-1185">Reference proteome</keyword>
<comment type="caution">
    <text evidence="5">The sequence shown here is derived from an EMBL/GenBank/DDBJ whole genome shotgun (WGS) entry which is preliminary data.</text>
</comment>
<keyword evidence="2" id="KW-0805">Transcription regulation</keyword>
<evidence type="ECO:0000313" key="5">
    <source>
        <dbReference type="EMBL" id="KAK8893221.1"/>
    </source>
</evidence>
<comment type="subcellular location">
    <subcellularLocation>
        <location evidence="1">Nucleus</location>
    </subcellularLocation>
</comment>
<accession>A0ABR2KQX6</accession>
<dbReference type="PANTHER" id="PTHR21277">
    <property type="entry name" value="TRANSCRIPTIONAL ADAPTER 1"/>
    <property type="match status" value="1"/>
</dbReference>
<evidence type="ECO:0000313" key="6">
    <source>
        <dbReference type="Proteomes" id="UP001470230"/>
    </source>
</evidence>
<dbReference type="Pfam" id="PF12767">
    <property type="entry name" value="SAGA-Tad1"/>
    <property type="match status" value="1"/>
</dbReference>
<evidence type="ECO:0000256" key="1">
    <source>
        <dbReference type="ARBA" id="ARBA00004123"/>
    </source>
</evidence>
<evidence type="ECO:0000256" key="3">
    <source>
        <dbReference type="ARBA" id="ARBA00023163"/>
    </source>
</evidence>
<keyword evidence="4" id="KW-0539">Nucleus</keyword>
<gene>
    <name evidence="5" type="ORF">M9Y10_021637</name>
</gene>
<dbReference type="InterPro" id="IPR024738">
    <property type="entry name" value="Hfi1/Tada1"/>
</dbReference>
<organism evidence="5 6">
    <name type="scientific">Tritrichomonas musculus</name>
    <dbReference type="NCBI Taxonomy" id="1915356"/>
    <lineage>
        <taxon>Eukaryota</taxon>
        <taxon>Metamonada</taxon>
        <taxon>Parabasalia</taxon>
        <taxon>Tritrichomonadida</taxon>
        <taxon>Tritrichomonadidae</taxon>
        <taxon>Tritrichomonas</taxon>
    </lineage>
</organism>
<reference evidence="5 6" key="1">
    <citation type="submission" date="2024-04" db="EMBL/GenBank/DDBJ databases">
        <title>Tritrichomonas musculus Genome.</title>
        <authorList>
            <person name="Alves-Ferreira E."/>
            <person name="Grigg M."/>
            <person name="Lorenzi H."/>
            <person name="Galac M."/>
        </authorList>
    </citation>
    <scope>NUCLEOTIDE SEQUENCE [LARGE SCALE GENOMIC DNA]</scope>
    <source>
        <strain evidence="5 6">EAF2021</strain>
    </source>
</reference>
<evidence type="ECO:0000256" key="4">
    <source>
        <dbReference type="ARBA" id="ARBA00023242"/>
    </source>
</evidence>
<evidence type="ECO:0000256" key="2">
    <source>
        <dbReference type="ARBA" id="ARBA00023015"/>
    </source>
</evidence>
<dbReference type="EMBL" id="JAPFFF010000003">
    <property type="protein sequence ID" value="KAK8893221.1"/>
    <property type="molecule type" value="Genomic_DNA"/>
</dbReference>
<dbReference type="Proteomes" id="UP001470230">
    <property type="component" value="Unassembled WGS sequence"/>
</dbReference>
<protein>
    <submittedName>
        <fullName evidence="5">Uncharacterized protein</fullName>
    </submittedName>
</protein>
<sequence length="232" mass="26983">MKSVYMLSTQDPIKKYRINNKSLIYNNRKDVCAIKNKILKEVKNPEYWATLVAFLHKEVSKEDFDKKMERLLFTNELRLLHNEMIRAILFNAHFSSIPPPGVVISQRKPEIVERAMPPMPKPGNSDFKTFTVNELTHLPSVIQLHERIRFILYMNSAKLKLDKDVANTLQENLFLFIFQILQECLSLANPNFSLSESARIQPRHLIEIYYSGSSLSKILSNEIITKYTSLLP</sequence>
<dbReference type="PANTHER" id="PTHR21277:SF5">
    <property type="entry name" value="TRANSCRIPTIONAL ADAPTER 1"/>
    <property type="match status" value="1"/>
</dbReference>
<name>A0ABR2KQX6_9EUKA</name>